<dbReference type="PANTHER" id="PTHR39339">
    <property type="entry name" value="SLR1444 PROTEIN"/>
    <property type="match status" value="1"/>
</dbReference>
<dbReference type="InterPro" id="IPR007899">
    <property type="entry name" value="CHAD_dom"/>
</dbReference>
<evidence type="ECO:0000313" key="4">
    <source>
        <dbReference type="EMBL" id="SUA88713.1"/>
    </source>
</evidence>
<reference evidence="5" key="1">
    <citation type="submission" date="2014-12" db="EMBL/GenBank/DDBJ databases">
        <title>Complete Genome Sequencing of Pandoraea pulmonicola DSM 16583.</title>
        <authorList>
            <person name="Chan K.-G."/>
        </authorList>
    </citation>
    <scope>NUCLEOTIDE SEQUENCE [LARGE SCALE GENOMIC DNA]</scope>
    <source>
        <strain evidence="5">DSM 16583</strain>
    </source>
</reference>
<dbReference type="InterPro" id="IPR038186">
    <property type="entry name" value="CHAD_dom_sf"/>
</dbReference>
<evidence type="ECO:0000256" key="1">
    <source>
        <dbReference type="SAM" id="MobiDB-lite"/>
    </source>
</evidence>
<evidence type="ECO:0000313" key="6">
    <source>
        <dbReference type="Proteomes" id="UP000254589"/>
    </source>
</evidence>
<name>A0AAJ4Z8G8_PANPU</name>
<dbReference type="PANTHER" id="PTHR39339:SF1">
    <property type="entry name" value="CHAD DOMAIN-CONTAINING PROTEIN"/>
    <property type="match status" value="1"/>
</dbReference>
<dbReference type="EMBL" id="UGSJ01000001">
    <property type="protein sequence ID" value="SUA88713.1"/>
    <property type="molecule type" value="Genomic_DNA"/>
</dbReference>
<dbReference type="RefSeq" id="WP_039410946.1">
    <property type="nucleotide sequence ID" value="NZ_CP010310.2"/>
</dbReference>
<accession>A0AAJ4Z8G8</accession>
<organism evidence="4 6">
    <name type="scientific">Pandoraea pulmonicola</name>
    <dbReference type="NCBI Taxonomy" id="93221"/>
    <lineage>
        <taxon>Bacteria</taxon>
        <taxon>Pseudomonadati</taxon>
        <taxon>Pseudomonadota</taxon>
        <taxon>Betaproteobacteria</taxon>
        <taxon>Burkholderiales</taxon>
        <taxon>Burkholderiaceae</taxon>
        <taxon>Pandoraea</taxon>
    </lineage>
</organism>
<proteinExistence type="predicted"/>
<dbReference type="Gene3D" id="1.40.20.10">
    <property type="entry name" value="CHAD domain"/>
    <property type="match status" value="1"/>
</dbReference>
<evidence type="ECO:0000313" key="5">
    <source>
        <dbReference type="Proteomes" id="UP000035086"/>
    </source>
</evidence>
<reference evidence="3" key="2">
    <citation type="submission" date="2016-11" db="EMBL/GenBank/DDBJ databases">
        <title>Complete Genome Sequencing of Pandoraea pulmonicola DSM 16583.</title>
        <authorList>
            <person name="Chan K.-G."/>
        </authorList>
    </citation>
    <scope>NUCLEOTIDE SEQUENCE</scope>
    <source>
        <strain evidence="3">DSM 16583</strain>
    </source>
</reference>
<dbReference type="Proteomes" id="UP000035086">
    <property type="component" value="Chromosome"/>
</dbReference>
<dbReference type="EMBL" id="CP010310">
    <property type="protein sequence ID" value="AJC22238.1"/>
    <property type="molecule type" value="Genomic_DNA"/>
</dbReference>
<evidence type="ECO:0000259" key="2">
    <source>
        <dbReference type="PROSITE" id="PS51708"/>
    </source>
</evidence>
<dbReference type="Proteomes" id="UP000254589">
    <property type="component" value="Unassembled WGS sequence"/>
</dbReference>
<keyword evidence="5" id="KW-1185">Reference proteome</keyword>
<dbReference type="Pfam" id="PF05235">
    <property type="entry name" value="CHAD"/>
    <property type="match status" value="1"/>
</dbReference>
<feature type="region of interest" description="Disordered" evidence="1">
    <location>
        <begin position="1"/>
        <end position="22"/>
    </location>
</feature>
<dbReference type="KEGG" id="ppul:RO07_20215"/>
<gene>
    <name evidence="4" type="ORF">NCTC13159_00163</name>
    <name evidence="3" type="ORF">RO07_20215</name>
</gene>
<protein>
    <submittedName>
        <fullName evidence="4">Uncharacterized conserved protein</fullName>
    </submittedName>
</protein>
<dbReference type="PROSITE" id="PS51708">
    <property type="entry name" value="CHAD"/>
    <property type="match status" value="1"/>
</dbReference>
<dbReference type="AlphaFoldDB" id="A0AAJ4Z8G8"/>
<reference evidence="4 6" key="3">
    <citation type="submission" date="2018-06" db="EMBL/GenBank/DDBJ databases">
        <authorList>
            <consortium name="Pathogen Informatics"/>
            <person name="Doyle S."/>
        </authorList>
    </citation>
    <scope>NUCLEOTIDE SEQUENCE [LARGE SCALE GENOMIC DNA]</scope>
    <source>
        <strain evidence="4 6">NCTC13159</strain>
    </source>
</reference>
<dbReference type="SMART" id="SM00880">
    <property type="entry name" value="CHAD"/>
    <property type="match status" value="1"/>
</dbReference>
<sequence>MLRDMTRATTATTTASHKVSHAGTAAAEAVALPDAAHARRMPASRLLVMLAASAIVEWPPQPDSAADPATDTSGTIEPETVHQLRIATRRLRALLDVFSPWLKPRWRRRLSHELHWLSVEMGPMRDTDVLATTTLPALRIEHPDIDWPAVDAHVAKLRGDARAQASRALSSERRIALHAMLRQAFGIAENGRAEVRKAKALRRASRTPGKRPRALAKHVHNVVRERYIALFPDCRQLAMLDTEQLHALRVRIKHARYSAEILVPWLRKSMSRPYQDTLRTAQALLGQLNDAVVAQRFCEDLPLSAEQRAVLSGRLDTLIVNATSRAAHVLCHLPDAQTLERSLRNV</sequence>
<feature type="domain" description="CHAD" evidence="2">
    <location>
        <begin position="40"/>
        <end position="342"/>
    </location>
</feature>
<evidence type="ECO:0000313" key="3">
    <source>
        <dbReference type="EMBL" id="AJC22238.1"/>
    </source>
</evidence>